<feature type="region of interest" description="Disordered" evidence="1">
    <location>
        <begin position="1"/>
        <end position="32"/>
    </location>
</feature>
<dbReference type="AlphaFoldDB" id="A0AAN9N699"/>
<organism evidence="2 3">
    <name type="scientific">Phaseolus coccineus</name>
    <name type="common">Scarlet runner bean</name>
    <name type="synonym">Phaseolus multiflorus</name>
    <dbReference type="NCBI Taxonomy" id="3886"/>
    <lineage>
        <taxon>Eukaryota</taxon>
        <taxon>Viridiplantae</taxon>
        <taxon>Streptophyta</taxon>
        <taxon>Embryophyta</taxon>
        <taxon>Tracheophyta</taxon>
        <taxon>Spermatophyta</taxon>
        <taxon>Magnoliopsida</taxon>
        <taxon>eudicotyledons</taxon>
        <taxon>Gunneridae</taxon>
        <taxon>Pentapetalae</taxon>
        <taxon>rosids</taxon>
        <taxon>fabids</taxon>
        <taxon>Fabales</taxon>
        <taxon>Fabaceae</taxon>
        <taxon>Papilionoideae</taxon>
        <taxon>50 kb inversion clade</taxon>
        <taxon>NPAAA clade</taxon>
        <taxon>indigoferoid/millettioid clade</taxon>
        <taxon>Phaseoleae</taxon>
        <taxon>Phaseolus</taxon>
    </lineage>
</organism>
<protein>
    <submittedName>
        <fullName evidence="2">Uncharacterized protein</fullName>
    </submittedName>
</protein>
<evidence type="ECO:0000256" key="1">
    <source>
        <dbReference type="SAM" id="MobiDB-lite"/>
    </source>
</evidence>
<proteinExistence type="predicted"/>
<dbReference type="Proteomes" id="UP001374584">
    <property type="component" value="Unassembled WGS sequence"/>
</dbReference>
<evidence type="ECO:0000313" key="2">
    <source>
        <dbReference type="EMBL" id="KAK7367315.1"/>
    </source>
</evidence>
<comment type="caution">
    <text evidence="2">The sequence shown here is derived from an EMBL/GenBank/DDBJ whole genome shotgun (WGS) entry which is preliminary data.</text>
</comment>
<accession>A0AAN9N699</accession>
<keyword evidence="3" id="KW-1185">Reference proteome</keyword>
<dbReference type="EMBL" id="JAYMYR010000004">
    <property type="protein sequence ID" value="KAK7367315.1"/>
    <property type="molecule type" value="Genomic_DNA"/>
</dbReference>
<name>A0AAN9N699_PHACN</name>
<reference evidence="2 3" key="1">
    <citation type="submission" date="2024-01" db="EMBL/GenBank/DDBJ databases">
        <title>The genomes of 5 underutilized Papilionoideae crops provide insights into root nodulation and disease resistanc.</title>
        <authorList>
            <person name="Jiang F."/>
        </authorList>
    </citation>
    <scope>NUCLEOTIDE SEQUENCE [LARGE SCALE GENOMIC DNA]</scope>
    <source>
        <strain evidence="2">JINMINGXINNONG_FW02</strain>
        <tissue evidence="2">Leaves</tissue>
    </source>
</reference>
<sequence>MVEEKHAEEEKDQTECMSLKEEEEGGNQLLGEDHIQTEKVEFSVNGDTEVISLSEEEEMWLLISLFDASVSIRQVCYEGASLKKSQIE</sequence>
<evidence type="ECO:0000313" key="3">
    <source>
        <dbReference type="Proteomes" id="UP001374584"/>
    </source>
</evidence>
<gene>
    <name evidence="2" type="ORF">VNO80_09324</name>
</gene>